<dbReference type="AlphaFoldDB" id="A0A414M5U7"/>
<evidence type="ECO:0008006" key="4">
    <source>
        <dbReference type="Google" id="ProtNLM"/>
    </source>
</evidence>
<evidence type="ECO:0000256" key="1">
    <source>
        <dbReference type="SAM" id="SignalP"/>
    </source>
</evidence>
<gene>
    <name evidence="2" type="ORF">DW701_15145</name>
</gene>
<reference evidence="2 3" key="1">
    <citation type="submission" date="2018-08" db="EMBL/GenBank/DDBJ databases">
        <title>A genome reference for cultivated species of the human gut microbiota.</title>
        <authorList>
            <person name="Zou Y."/>
            <person name="Xue W."/>
            <person name="Luo G."/>
        </authorList>
    </citation>
    <scope>NUCLEOTIDE SEQUENCE [LARGE SCALE GENOMIC DNA]</scope>
    <source>
        <strain evidence="2 3">AM26-26AC</strain>
    </source>
</reference>
<proteinExistence type="predicted"/>
<comment type="caution">
    <text evidence="2">The sequence shown here is derived from an EMBL/GenBank/DDBJ whole genome shotgun (WGS) entry which is preliminary data.</text>
</comment>
<feature type="signal peptide" evidence="1">
    <location>
        <begin position="1"/>
        <end position="19"/>
    </location>
</feature>
<dbReference type="EMBL" id="QSLA01000021">
    <property type="protein sequence ID" value="RHF04722.1"/>
    <property type="molecule type" value="Genomic_DNA"/>
</dbReference>
<protein>
    <recommendedName>
        <fullName evidence="4">Six-hairpin glycosidase</fullName>
    </recommendedName>
</protein>
<dbReference type="Proteomes" id="UP000283538">
    <property type="component" value="Unassembled WGS sequence"/>
</dbReference>
<dbReference type="RefSeq" id="WP_004292965.1">
    <property type="nucleotide sequence ID" value="NZ_JAHOJF010000003.1"/>
</dbReference>
<organism evidence="2 3">
    <name type="scientific">Bacteroides eggerthii</name>
    <dbReference type="NCBI Taxonomy" id="28111"/>
    <lineage>
        <taxon>Bacteria</taxon>
        <taxon>Pseudomonadati</taxon>
        <taxon>Bacteroidota</taxon>
        <taxon>Bacteroidia</taxon>
        <taxon>Bacteroidales</taxon>
        <taxon>Bacteroidaceae</taxon>
        <taxon>Bacteroides</taxon>
    </lineage>
</organism>
<keyword evidence="1" id="KW-0732">Signal</keyword>
<evidence type="ECO:0000313" key="3">
    <source>
        <dbReference type="Proteomes" id="UP000283538"/>
    </source>
</evidence>
<evidence type="ECO:0000313" key="2">
    <source>
        <dbReference type="EMBL" id="RHF04722.1"/>
    </source>
</evidence>
<feature type="chain" id="PRO_5019381324" description="Six-hairpin glycosidase" evidence="1">
    <location>
        <begin position="20"/>
        <end position="840"/>
    </location>
</feature>
<sequence>MNKLLVFVFYLCSVVYVFAQSEQKYSAVNPALFLYTTDDVYIKPLTKYNNGSNIIRPNPASYPWETYLENGMPNIIRDPSGNLSIYISSWVAYSATPPSKMGVMVYTNNTNDVNAWQRPDAGLYWYNPAGKTGDDKISSVYASGYQATNIVAVDVESFGIYDDYQIRNKPIKLIYLPQRESKNKMLAGYEMNKTFTANGVLQDFATMKNDRVTNQKKYTFKFINGDTHMNYFKHNGKYYFVSRLNGKRSALKQGETLPLRPDARKRYRRETVTEIGSQLVSKNVDFTIALDMSTLRWEPYSMQPVRLPDFEKDIWWGLVTMFGTEGDVEVQHKQRTELAISNDGINWKYLKPGIPFLDNGTDPQSDDYGCINIGKPVLNTRFSTNPLDTYYFYAASNIRHVKGRNPGISLAVGKYGKMAGLKAENTPKNFYSMEAATYPISVDDMPKFSMYNAFREGSSFFPYILADVTDDPRGKSLTELNSYAAVLMYSFVASGDHGKGVFLGGTLGSSVKGTHTISDNYEAVGFITQGKDGNSKYFLLEYLRDYSQLHPQEIVSIKDFPEFPVVLQAMTKNAVLYGIKFNKGKGSDEASLDLTAPSNYEGGNLWSYIPATPSSPYSTQDFGHLVRLPNQKMPVDKTMGSIAVKLTPVSGTSQQAVLRLYGTDNDDIGIYYNSSGAFQYEMRKDGIPFANMTIAPPTGKSFANKEVILTFEAVKNTDRKYAKSQKEESAVFRVSCPVINYEKVVQQDILWNWKHAAETITPADSANARGFAYLELSSFVADMNKITVGAKNSSSAEPFRGSISHVEIAPKLPAGTSDFWNSANLQAILSSGSSNRKEIE</sequence>
<accession>A0A414M5U7</accession>
<name>A0A414M5U7_9BACE</name>